<sequence length="546" mass="62487">MTSKILKRINPYVPYLVFIIAVYLLLSYQIQTKTTIIVGDGYFHFSRIYDVAEQIRHHSFNYFQTNWGFDQSGRVINAVYGPFFAYLMGGILLITGSWFRFQILTAFVISIIAVSGMYKVLDKIKPNLVINTLLALVYLFKISTWNNGPTFSAVSYALLPFVVLCAIRMIQNKERPVSWLQLGLTMSVVGQIHLMSTVLSALMLIPFAVVGFIQTKNRKKMVINLLVALGLTLLLTANIWLGVGYFKVVDPLGNPIATNMAESTINFSAFSFVFNLFMVFQLIYVVFNFKESKLNMTLTLTALVFILMGSSLMPWGWIQNAFPTLRETFQIPRRLFTIALPLIVAGSTISIQNLLQKRINWRYFVGALVLTTVFANFNSSIRDNSFYAINSFMNKPVQKMAFSYPIGDLFKYINRPAPDYLPRHDKIPTQDKVALYQKDVINHKNEYRHQVLKDGSLRLTWQANNPGKVKLPIVMYRYSKLTVNKKDSFILKNAIGIPTIKEQKGFNQAILSYQAPKWWTPMLIIVGISWVMTIIYSLYLAIKKLR</sequence>
<feature type="transmembrane region" description="Helical" evidence="1">
    <location>
        <begin position="225"/>
        <end position="245"/>
    </location>
</feature>
<evidence type="ECO:0000313" key="3">
    <source>
        <dbReference type="Proteomes" id="UP000009320"/>
    </source>
</evidence>
<evidence type="ECO:0008006" key="4">
    <source>
        <dbReference type="Google" id="ProtNLM"/>
    </source>
</evidence>
<dbReference type="OrthoDB" id="2328595at2"/>
<feature type="transmembrane region" description="Helical" evidence="1">
    <location>
        <begin position="12"/>
        <end position="30"/>
    </location>
</feature>
<keyword evidence="1" id="KW-0472">Membrane</keyword>
<keyword evidence="1" id="KW-1133">Transmembrane helix</keyword>
<dbReference type="EMBL" id="CAKE01000002">
    <property type="protein sequence ID" value="CCI81361.1"/>
    <property type="molecule type" value="Genomic_DNA"/>
</dbReference>
<feature type="transmembrane region" description="Helical" evidence="1">
    <location>
        <begin position="124"/>
        <end position="141"/>
    </location>
</feature>
<feature type="transmembrane region" description="Helical" evidence="1">
    <location>
        <begin position="75"/>
        <end position="94"/>
    </location>
</feature>
<dbReference type="AlphaFoldDB" id="I7JUH7"/>
<dbReference type="eggNOG" id="COG4485">
    <property type="taxonomic scope" value="Bacteria"/>
</dbReference>
<dbReference type="GeneID" id="82846637"/>
<feature type="transmembrane region" description="Helical" evidence="1">
    <location>
        <begin position="294"/>
        <end position="315"/>
    </location>
</feature>
<feature type="transmembrane region" description="Helical" evidence="1">
    <location>
        <begin position="191"/>
        <end position="213"/>
    </location>
</feature>
<dbReference type="STRING" id="1423758.FC41_GL001206"/>
<reference evidence="2 3" key="1">
    <citation type="submission" date="2012-06" db="EMBL/GenBank/DDBJ databases">
        <title>Draft Genome Sequence of Lactobacillus hominis Strain CRBIP 24.179T, isolated from human intestine.</title>
        <authorList>
            <person name="Cousin S."/>
            <person name="Ma L."/>
            <person name="Bizet C."/>
            <person name="Loux V."/>
            <person name="Bouchier C."/>
            <person name="Clermont D."/>
            <person name="Creno S."/>
        </authorList>
    </citation>
    <scope>NUCLEOTIDE SEQUENCE [LARGE SCALE GENOMIC DNA]</scope>
    <source>
        <strain evidence="3">CRBIP 24.179T</strain>
    </source>
</reference>
<proteinExistence type="predicted"/>
<accession>I7JUH7</accession>
<feature type="transmembrane region" description="Helical" evidence="1">
    <location>
        <begin position="265"/>
        <end position="287"/>
    </location>
</feature>
<name>I7JUH7_9LACO</name>
<gene>
    <name evidence="2" type="ORF">BN55_07320</name>
</gene>
<organism evidence="2 3">
    <name type="scientific">Lactobacillus hominis DSM 23910 = CRBIP 24.179</name>
    <dbReference type="NCBI Taxonomy" id="1423758"/>
    <lineage>
        <taxon>Bacteria</taxon>
        <taxon>Bacillati</taxon>
        <taxon>Bacillota</taxon>
        <taxon>Bacilli</taxon>
        <taxon>Lactobacillales</taxon>
        <taxon>Lactobacillaceae</taxon>
        <taxon>Lactobacillus</taxon>
    </lineage>
</organism>
<keyword evidence="1" id="KW-0812">Transmembrane</keyword>
<feature type="transmembrane region" description="Helical" evidence="1">
    <location>
        <begin position="335"/>
        <end position="354"/>
    </location>
</feature>
<evidence type="ECO:0000256" key="1">
    <source>
        <dbReference type="SAM" id="Phobius"/>
    </source>
</evidence>
<comment type="caution">
    <text evidence="2">The sequence shown here is derived from an EMBL/GenBank/DDBJ whole genome shotgun (WGS) entry which is preliminary data.</text>
</comment>
<dbReference type="RefSeq" id="WP_008470082.1">
    <property type="nucleotide sequence ID" value="NZ_AYZP01000003.1"/>
</dbReference>
<feature type="transmembrane region" description="Helical" evidence="1">
    <location>
        <begin position="101"/>
        <end position="118"/>
    </location>
</feature>
<feature type="transmembrane region" description="Helical" evidence="1">
    <location>
        <begin position="518"/>
        <end position="542"/>
    </location>
</feature>
<feature type="transmembrane region" description="Helical" evidence="1">
    <location>
        <begin position="361"/>
        <end position="377"/>
    </location>
</feature>
<protein>
    <recommendedName>
        <fullName evidence="4">Cell division protein</fullName>
    </recommendedName>
</protein>
<evidence type="ECO:0000313" key="2">
    <source>
        <dbReference type="EMBL" id="CCI81361.1"/>
    </source>
</evidence>
<feature type="transmembrane region" description="Helical" evidence="1">
    <location>
        <begin position="153"/>
        <end position="171"/>
    </location>
</feature>
<keyword evidence="3" id="KW-1185">Reference proteome</keyword>
<dbReference type="Proteomes" id="UP000009320">
    <property type="component" value="Unassembled WGS sequence"/>
</dbReference>